<comment type="similarity">
    <text evidence="1">Belongs to the oxygen-dependent FAD-linked oxidoreductase family.</text>
</comment>
<organism evidence="6 7">
    <name type="scientific">Roridomyces roridus</name>
    <dbReference type="NCBI Taxonomy" id="1738132"/>
    <lineage>
        <taxon>Eukaryota</taxon>
        <taxon>Fungi</taxon>
        <taxon>Dikarya</taxon>
        <taxon>Basidiomycota</taxon>
        <taxon>Agaricomycotina</taxon>
        <taxon>Agaricomycetes</taxon>
        <taxon>Agaricomycetidae</taxon>
        <taxon>Agaricales</taxon>
        <taxon>Marasmiineae</taxon>
        <taxon>Mycenaceae</taxon>
        <taxon>Roridomyces</taxon>
    </lineage>
</organism>
<evidence type="ECO:0000259" key="5">
    <source>
        <dbReference type="PROSITE" id="PS51387"/>
    </source>
</evidence>
<accession>A0AAD7C237</accession>
<keyword evidence="7" id="KW-1185">Reference proteome</keyword>
<dbReference type="PANTHER" id="PTHR42973">
    <property type="entry name" value="BINDING OXIDOREDUCTASE, PUTATIVE (AFU_ORTHOLOGUE AFUA_1G17690)-RELATED"/>
    <property type="match status" value="1"/>
</dbReference>
<keyword evidence="2" id="KW-0285">Flavoprotein</keyword>
<reference evidence="6" key="1">
    <citation type="submission" date="2023-03" db="EMBL/GenBank/DDBJ databases">
        <title>Massive genome expansion in bonnet fungi (Mycena s.s.) driven by repeated elements and novel gene families across ecological guilds.</title>
        <authorList>
            <consortium name="Lawrence Berkeley National Laboratory"/>
            <person name="Harder C.B."/>
            <person name="Miyauchi S."/>
            <person name="Viragh M."/>
            <person name="Kuo A."/>
            <person name="Thoen E."/>
            <person name="Andreopoulos B."/>
            <person name="Lu D."/>
            <person name="Skrede I."/>
            <person name="Drula E."/>
            <person name="Henrissat B."/>
            <person name="Morin E."/>
            <person name="Kohler A."/>
            <person name="Barry K."/>
            <person name="LaButti K."/>
            <person name="Morin E."/>
            <person name="Salamov A."/>
            <person name="Lipzen A."/>
            <person name="Mereny Z."/>
            <person name="Hegedus B."/>
            <person name="Baldrian P."/>
            <person name="Stursova M."/>
            <person name="Weitz H."/>
            <person name="Taylor A."/>
            <person name="Grigoriev I.V."/>
            <person name="Nagy L.G."/>
            <person name="Martin F."/>
            <person name="Kauserud H."/>
        </authorList>
    </citation>
    <scope>NUCLEOTIDE SEQUENCE</scope>
    <source>
        <strain evidence="6">9284</strain>
    </source>
</reference>
<dbReference type="EMBL" id="JARKIF010000007">
    <property type="protein sequence ID" value="KAJ7635370.1"/>
    <property type="molecule type" value="Genomic_DNA"/>
</dbReference>
<dbReference type="InterPro" id="IPR050416">
    <property type="entry name" value="FAD-linked_Oxidoreductase"/>
</dbReference>
<dbReference type="InterPro" id="IPR016169">
    <property type="entry name" value="FAD-bd_PCMH_sub2"/>
</dbReference>
<evidence type="ECO:0000313" key="6">
    <source>
        <dbReference type="EMBL" id="KAJ7635370.1"/>
    </source>
</evidence>
<evidence type="ECO:0000313" key="7">
    <source>
        <dbReference type="Proteomes" id="UP001221142"/>
    </source>
</evidence>
<dbReference type="InterPro" id="IPR006094">
    <property type="entry name" value="Oxid_FAD_bind_N"/>
</dbReference>
<keyword evidence="3" id="KW-0274">FAD</keyword>
<sequence>MLPPDLASLARALSLGLIPALQAPAFLSPQPVLSPAASACAVLRNTLGSTLVGFSGSGYNATATGAWNLFNSLDRPTCIVYPQTASDVQVTMRSIYEYGARYAVQAGGHSAMIGWNSITNGILISFENMTRVSYDANTNWISLEPGMRLSDAEIALEPHGISLIGGRATDVGVGLLLGGGISFAAPLYGWSADRIAEMDVVLVTGELVTASAANEHSDLFRALKGGANRFGIVTEFRIYAAKTGRKDEKRWFGGSVTYPGSANQALLKATVNYIKNVVDPKASAVISLNTLNISASDATILYVFYMGESLPRPIFGEFLSIPNTSQCFSPMSYFDLTSLVPGNARGNGQQFGSSSWLGDEETFLNGCNRFLRFTEAFAEPHLVASSLTISPIPVSQWEASLSGPNAMGNPGVPYASINFDLTYAPGEAVRPNDVDEGFKLMLTETPPSHGLPLFISESDTSQDVFETYGDLPFLMATYAKYDPTRFNMEHTDGPIGL</sequence>
<dbReference type="Gene3D" id="3.30.465.10">
    <property type="match status" value="1"/>
</dbReference>
<gene>
    <name evidence="6" type="ORF">FB45DRAFT_484086</name>
</gene>
<evidence type="ECO:0000256" key="3">
    <source>
        <dbReference type="ARBA" id="ARBA00022827"/>
    </source>
</evidence>
<dbReference type="Proteomes" id="UP001221142">
    <property type="component" value="Unassembled WGS sequence"/>
</dbReference>
<dbReference type="PANTHER" id="PTHR42973:SF13">
    <property type="entry name" value="FAD-BINDING PCMH-TYPE DOMAIN-CONTAINING PROTEIN"/>
    <property type="match status" value="1"/>
</dbReference>
<evidence type="ECO:0000256" key="4">
    <source>
        <dbReference type="ARBA" id="ARBA00023002"/>
    </source>
</evidence>
<protein>
    <submittedName>
        <fullName evidence="6">FAD-binding domain-containing protein</fullName>
    </submittedName>
</protein>
<dbReference type="InterPro" id="IPR016166">
    <property type="entry name" value="FAD-bd_PCMH"/>
</dbReference>
<evidence type="ECO:0000256" key="1">
    <source>
        <dbReference type="ARBA" id="ARBA00005466"/>
    </source>
</evidence>
<dbReference type="InterPro" id="IPR036318">
    <property type="entry name" value="FAD-bd_PCMH-like_sf"/>
</dbReference>
<dbReference type="PROSITE" id="PS51387">
    <property type="entry name" value="FAD_PCMH"/>
    <property type="match status" value="1"/>
</dbReference>
<proteinExistence type="inferred from homology"/>
<dbReference type="AlphaFoldDB" id="A0AAD7C237"/>
<name>A0AAD7C237_9AGAR</name>
<keyword evidence="4" id="KW-0560">Oxidoreductase</keyword>
<dbReference type="GO" id="GO:0071949">
    <property type="term" value="F:FAD binding"/>
    <property type="evidence" value="ECO:0007669"/>
    <property type="project" value="InterPro"/>
</dbReference>
<dbReference type="GO" id="GO:0016491">
    <property type="term" value="F:oxidoreductase activity"/>
    <property type="evidence" value="ECO:0007669"/>
    <property type="project" value="UniProtKB-KW"/>
</dbReference>
<feature type="domain" description="FAD-binding PCMH-type" evidence="5">
    <location>
        <begin position="72"/>
        <end position="243"/>
    </location>
</feature>
<dbReference type="Pfam" id="PF01565">
    <property type="entry name" value="FAD_binding_4"/>
    <property type="match status" value="1"/>
</dbReference>
<comment type="caution">
    <text evidence="6">The sequence shown here is derived from an EMBL/GenBank/DDBJ whole genome shotgun (WGS) entry which is preliminary data.</text>
</comment>
<dbReference type="SUPFAM" id="SSF56176">
    <property type="entry name" value="FAD-binding/transporter-associated domain-like"/>
    <property type="match status" value="1"/>
</dbReference>
<evidence type="ECO:0000256" key="2">
    <source>
        <dbReference type="ARBA" id="ARBA00022630"/>
    </source>
</evidence>